<evidence type="ECO:0000256" key="3">
    <source>
        <dbReference type="ARBA" id="ARBA00022801"/>
    </source>
</evidence>
<organism evidence="7 8">
    <name type="scientific">Asanoa siamensis</name>
    <dbReference type="NCBI Taxonomy" id="926357"/>
    <lineage>
        <taxon>Bacteria</taxon>
        <taxon>Bacillati</taxon>
        <taxon>Actinomycetota</taxon>
        <taxon>Actinomycetes</taxon>
        <taxon>Micromonosporales</taxon>
        <taxon>Micromonosporaceae</taxon>
        <taxon>Asanoa</taxon>
    </lineage>
</organism>
<dbReference type="NCBIfam" id="NF001159">
    <property type="entry name" value="PRK00150.1-3"/>
    <property type="match status" value="1"/>
</dbReference>
<dbReference type="PIRSF" id="PIRSF004749">
    <property type="entry name" value="Pep_def"/>
    <property type="match status" value="1"/>
</dbReference>
<protein>
    <recommendedName>
        <fullName evidence="6">Peptide deformylase</fullName>
        <shortName evidence="6">PDF</shortName>
        <ecNumber evidence="6">3.5.1.88</ecNumber>
    </recommendedName>
    <alternativeName>
        <fullName evidence="6">Polypeptide deformylase</fullName>
    </alternativeName>
</protein>
<dbReference type="InterPro" id="IPR023635">
    <property type="entry name" value="Peptide_deformylase"/>
</dbReference>
<comment type="caution">
    <text evidence="7">The sequence shown here is derived from an EMBL/GenBank/DDBJ whole genome shotgun (WGS) entry which is preliminary data.</text>
</comment>
<keyword evidence="2 6" id="KW-0479">Metal-binding</keyword>
<dbReference type="EC" id="3.5.1.88" evidence="6"/>
<dbReference type="PANTHER" id="PTHR10458:SF2">
    <property type="entry name" value="PEPTIDE DEFORMYLASE, MITOCHONDRIAL"/>
    <property type="match status" value="1"/>
</dbReference>
<dbReference type="PANTHER" id="PTHR10458">
    <property type="entry name" value="PEPTIDE DEFORMYLASE"/>
    <property type="match status" value="1"/>
</dbReference>
<dbReference type="RefSeq" id="WP_239127215.1">
    <property type="nucleotide sequence ID" value="NZ_BONE01000059.1"/>
</dbReference>
<dbReference type="Gene3D" id="3.90.45.10">
    <property type="entry name" value="Peptide deformylase"/>
    <property type="match status" value="1"/>
</dbReference>
<evidence type="ECO:0000313" key="8">
    <source>
        <dbReference type="Proteomes" id="UP000604117"/>
    </source>
</evidence>
<dbReference type="PRINTS" id="PR01576">
    <property type="entry name" value="PDEFORMYLASE"/>
</dbReference>
<evidence type="ECO:0000256" key="4">
    <source>
        <dbReference type="ARBA" id="ARBA00022917"/>
    </source>
</evidence>
<keyword evidence="8" id="KW-1185">Reference proteome</keyword>
<comment type="similarity">
    <text evidence="1 6">Belongs to the polypeptide deformylase family.</text>
</comment>
<dbReference type="InterPro" id="IPR036821">
    <property type="entry name" value="Peptide_deformylase_sf"/>
</dbReference>
<feature type="binding site" evidence="6">
    <location>
        <position position="131"/>
    </location>
    <ligand>
        <name>Fe cation</name>
        <dbReference type="ChEBI" id="CHEBI:24875"/>
    </ligand>
</feature>
<dbReference type="HAMAP" id="MF_00163">
    <property type="entry name" value="Pep_deformylase"/>
    <property type="match status" value="1"/>
</dbReference>
<gene>
    <name evidence="7" type="primary">def_1</name>
    <name evidence="6" type="synonym">def</name>
    <name evidence="7" type="ORF">Asi02nite_58820</name>
</gene>
<sequence length="178" mass="19622">MTVRPVRLFGDPVLTMTAEPVTEFDKSLRTLVKDLTETLRDQRGSGLAAPQIGVPLRVFVFDVDGVRGHLVNPALDFPSDEEQVGPEGCLSIPGLYYDTRRRMHAVGRGVDEHGRAAQVVGTAEVARCLQHETDHLDGVLFLDRLDPATRRVAMRDIRDAPWGGAVKVSPHPIRGLLR</sequence>
<feature type="binding site" evidence="6">
    <location>
        <position position="89"/>
    </location>
    <ligand>
        <name>Fe cation</name>
        <dbReference type="ChEBI" id="CHEBI:24875"/>
    </ligand>
</feature>
<evidence type="ECO:0000256" key="6">
    <source>
        <dbReference type="HAMAP-Rule" id="MF_00163"/>
    </source>
</evidence>
<comment type="function">
    <text evidence="6">Removes the formyl group from the N-terminal Met of newly synthesized proteins. Requires at least a dipeptide for an efficient rate of reaction. N-terminal L-methionine is a prerequisite for activity but the enzyme has broad specificity at other positions.</text>
</comment>
<dbReference type="NCBIfam" id="TIGR00079">
    <property type="entry name" value="pept_deformyl"/>
    <property type="match status" value="1"/>
</dbReference>
<keyword evidence="5 6" id="KW-0408">Iron</keyword>
<accession>A0ABQ4CYJ5</accession>
<dbReference type="EMBL" id="BONE01000059">
    <property type="protein sequence ID" value="GIF76364.1"/>
    <property type="molecule type" value="Genomic_DNA"/>
</dbReference>
<feature type="active site" evidence="6">
    <location>
        <position position="132"/>
    </location>
</feature>
<evidence type="ECO:0000256" key="2">
    <source>
        <dbReference type="ARBA" id="ARBA00022723"/>
    </source>
</evidence>
<dbReference type="Pfam" id="PF01327">
    <property type="entry name" value="Pep_deformylase"/>
    <property type="match status" value="1"/>
</dbReference>
<comment type="cofactor">
    <cofactor evidence="6">
        <name>Fe(2+)</name>
        <dbReference type="ChEBI" id="CHEBI:29033"/>
    </cofactor>
    <text evidence="6">Binds 1 Fe(2+) ion.</text>
</comment>
<keyword evidence="3 6" id="KW-0378">Hydrolase</keyword>
<evidence type="ECO:0000313" key="7">
    <source>
        <dbReference type="EMBL" id="GIF76364.1"/>
    </source>
</evidence>
<reference evidence="7 8" key="1">
    <citation type="submission" date="2021-01" db="EMBL/GenBank/DDBJ databases">
        <title>Whole genome shotgun sequence of Asanoa siamensis NBRC 107932.</title>
        <authorList>
            <person name="Komaki H."/>
            <person name="Tamura T."/>
        </authorList>
    </citation>
    <scope>NUCLEOTIDE SEQUENCE [LARGE SCALE GENOMIC DNA]</scope>
    <source>
        <strain evidence="7 8">NBRC 107932</strain>
    </source>
</reference>
<proteinExistence type="inferred from homology"/>
<name>A0ABQ4CYJ5_9ACTN</name>
<comment type="catalytic activity">
    <reaction evidence="6">
        <text>N-terminal N-formyl-L-methionyl-[peptide] + H2O = N-terminal L-methionyl-[peptide] + formate</text>
        <dbReference type="Rhea" id="RHEA:24420"/>
        <dbReference type="Rhea" id="RHEA-COMP:10639"/>
        <dbReference type="Rhea" id="RHEA-COMP:10640"/>
        <dbReference type="ChEBI" id="CHEBI:15377"/>
        <dbReference type="ChEBI" id="CHEBI:15740"/>
        <dbReference type="ChEBI" id="CHEBI:49298"/>
        <dbReference type="ChEBI" id="CHEBI:64731"/>
        <dbReference type="EC" id="3.5.1.88"/>
    </reaction>
</comment>
<evidence type="ECO:0000256" key="1">
    <source>
        <dbReference type="ARBA" id="ARBA00010759"/>
    </source>
</evidence>
<dbReference type="Proteomes" id="UP000604117">
    <property type="component" value="Unassembled WGS sequence"/>
</dbReference>
<keyword evidence="4 6" id="KW-0648">Protein biosynthesis</keyword>
<dbReference type="CDD" id="cd00487">
    <property type="entry name" value="Pep_deformylase"/>
    <property type="match status" value="1"/>
</dbReference>
<dbReference type="SUPFAM" id="SSF56420">
    <property type="entry name" value="Peptide deformylase"/>
    <property type="match status" value="1"/>
</dbReference>
<feature type="binding site" evidence="6">
    <location>
        <position position="135"/>
    </location>
    <ligand>
        <name>Fe cation</name>
        <dbReference type="ChEBI" id="CHEBI:24875"/>
    </ligand>
</feature>
<evidence type="ECO:0000256" key="5">
    <source>
        <dbReference type="ARBA" id="ARBA00023004"/>
    </source>
</evidence>